<dbReference type="InterPro" id="IPR021454">
    <property type="entry name" value="DUF3105"/>
</dbReference>
<protein>
    <recommendedName>
        <fullName evidence="4">DUF3105 domain-containing protein</fullName>
    </recommendedName>
</protein>
<dbReference type="STRING" id="29539.SAMN02745716_0616"/>
<evidence type="ECO:0000313" key="2">
    <source>
        <dbReference type="EMBL" id="SEH10962.1"/>
    </source>
</evidence>
<dbReference type="AlphaFoldDB" id="A0A1H6FKN7"/>
<keyword evidence="3" id="KW-1185">Reference proteome</keyword>
<dbReference type="EMBL" id="FNWJ01000001">
    <property type="protein sequence ID" value="SEH10962.1"/>
    <property type="molecule type" value="Genomic_DNA"/>
</dbReference>
<evidence type="ECO:0000256" key="1">
    <source>
        <dbReference type="SAM" id="SignalP"/>
    </source>
</evidence>
<dbReference type="PROSITE" id="PS51257">
    <property type="entry name" value="PROKAR_LIPOPROTEIN"/>
    <property type="match status" value="1"/>
</dbReference>
<feature type="chain" id="PRO_5038419635" description="DUF3105 domain-containing protein" evidence="1">
    <location>
        <begin position="27"/>
        <end position="210"/>
    </location>
</feature>
<dbReference type="Pfam" id="PF11303">
    <property type="entry name" value="DUF3105"/>
    <property type="match status" value="1"/>
</dbReference>
<organism evidence="2 3">
    <name type="scientific">Thermoleophilum album</name>
    <dbReference type="NCBI Taxonomy" id="29539"/>
    <lineage>
        <taxon>Bacteria</taxon>
        <taxon>Bacillati</taxon>
        <taxon>Actinomycetota</taxon>
        <taxon>Thermoleophilia</taxon>
        <taxon>Thermoleophilales</taxon>
        <taxon>Thermoleophilaceae</taxon>
        <taxon>Thermoleophilum</taxon>
    </lineage>
</organism>
<dbReference type="Proteomes" id="UP000222056">
    <property type="component" value="Unassembled WGS sequence"/>
</dbReference>
<accession>A0A1H6FKN7</accession>
<reference evidence="3" key="1">
    <citation type="submission" date="2016-10" db="EMBL/GenBank/DDBJ databases">
        <authorList>
            <person name="Varghese N."/>
            <person name="Submissions S."/>
        </authorList>
    </citation>
    <scope>NUCLEOTIDE SEQUENCE [LARGE SCALE GENOMIC DNA]</scope>
    <source>
        <strain evidence="3">ATCC 35263</strain>
    </source>
</reference>
<feature type="signal peptide" evidence="1">
    <location>
        <begin position="1"/>
        <end position="26"/>
    </location>
</feature>
<name>A0A1H6FKN7_THEAL</name>
<keyword evidence="1" id="KW-0732">Signal</keyword>
<gene>
    <name evidence="2" type="ORF">SAMN02745716_0616</name>
</gene>
<evidence type="ECO:0008006" key="4">
    <source>
        <dbReference type="Google" id="ProtNLM"/>
    </source>
</evidence>
<sequence>MRGSQRWRGKSLVALLALLLLGLATAGCGGSKESGPQVFPKGGSAPKVSGVSVDVRAAARAAGCVYKTFPARSRDHVTDRNAPVRYTSNPPTSGKHFEFPARDGLYQRAPTDTELVHSLEHGRVILWAKPTLPRAQRAALRAYFERDKWMMLLVPRRNMPYAVAMTAWNADPAPLGTGRLLGCPRLDDATWRALTAFRDDNRGNGPEAVF</sequence>
<evidence type="ECO:0000313" key="3">
    <source>
        <dbReference type="Proteomes" id="UP000222056"/>
    </source>
</evidence>
<proteinExistence type="predicted"/>